<dbReference type="InterPro" id="IPR011051">
    <property type="entry name" value="RmlC_Cupin_sf"/>
</dbReference>
<reference evidence="1 2" key="1">
    <citation type="submission" date="2018-07" db="EMBL/GenBank/DDBJ databases">
        <title>Genomic Encyclopedia of Type Strains, Phase III (KMG-III): the genomes of soil and plant-associated and newly described type strains.</title>
        <authorList>
            <person name="Whitman W."/>
        </authorList>
    </citation>
    <scope>NUCLEOTIDE SEQUENCE [LARGE SCALE GENOMIC DNA]</scope>
    <source>
        <strain evidence="1 2">CECT 7287</strain>
    </source>
</reference>
<evidence type="ECO:0000313" key="2">
    <source>
        <dbReference type="Proteomes" id="UP000256977"/>
    </source>
</evidence>
<organism evidence="1 2">
    <name type="scientific">Cohnella phaseoli</name>
    <dbReference type="NCBI Taxonomy" id="456490"/>
    <lineage>
        <taxon>Bacteria</taxon>
        <taxon>Bacillati</taxon>
        <taxon>Bacillota</taxon>
        <taxon>Bacilli</taxon>
        <taxon>Bacillales</taxon>
        <taxon>Paenibacillaceae</taxon>
        <taxon>Cohnella</taxon>
    </lineage>
</organism>
<gene>
    <name evidence="1" type="ORF">DFP98_14129</name>
</gene>
<proteinExistence type="predicted"/>
<evidence type="ECO:0000313" key="1">
    <source>
        <dbReference type="EMBL" id="RED55902.1"/>
    </source>
</evidence>
<dbReference type="Gene3D" id="2.60.120.10">
    <property type="entry name" value="Jelly Rolls"/>
    <property type="match status" value="1"/>
</dbReference>
<evidence type="ECO:0008006" key="3">
    <source>
        <dbReference type="Google" id="ProtNLM"/>
    </source>
</evidence>
<name>A0A3D9I284_9BACL</name>
<dbReference type="AlphaFoldDB" id="A0A3D9I284"/>
<protein>
    <recommendedName>
        <fullName evidence="3">Mannose-6-phosphate isomerase class I</fullName>
    </recommendedName>
</protein>
<accession>A0A3D9I284</accession>
<comment type="caution">
    <text evidence="1">The sequence shown here is derived from an EMBL/GenBank/DDBJ whole genome shotgun (WGS) entry which is preliminary data.</text>
</comment>
<dbReference type="OrthoDB" id="103089at2"/>
<dbReference type="EMBL" id="QRDZ01000041">
    <property type="protein sequence ID" value="RED55902.1"/>
    <property type="molecule type" value="Genomic_DNA"/>
</dbReference>
<dbReference type="Proteomes" id="UP000256977">
    <property type="component" value="Unassembled WGS sequence"/>
</dbReference>
<dbReference type="RefSeq" id="WP_116065059.1">
    <property type="nucleotide sequence ID" value="NZ_QRDZ01000041.1"/>
</dbReference>
<dbReference type="InterPro" id="IPR014710">
    <property type="entry name" value="RmlC-like_jellyroll"/>
</dbReference>
<sequence>MSNHSIIQETYDRGQGILRLKPVFVPRRFAQAGRRLRLHPDDYYALGTERGSIKERWFSSVIPAMNGPLAPSDEGMSYVAADEDGSVVFLFKDAVEQLGSRLIGETLYERYGTWPMYAKFFDYETPLFHHLHLDDAAASLVGRIGKPEAYYFPPQLNNHLGVFPVTYFGYDPDTTLDEVRERLLKYEEADNRITELSRAYRIQLGTGWYTPPGVVHAPGSVLTYEPQWNSDVNSVHENIVSGETYPYEFLTENCPEDRKRDIEYILSLMDWEKNTDPHYKRHYYRPPLLCGHSDERHAEKWVTYGNPYIGAKELTVNPGQSVIVRDSAAYGTVLVQGHGRFGPHQAEAANMLRFGQMSGDEFFVSETAAREGVRIVNDSKWEPMVFLKHFGPNHPEMP</sequence>
<dbReference type="SUPFAM" id="SSF51182">
    <property type="entry name" value="RmlC-like cupins"/>
    <property type="match status" value="1"/>
</dbReference>
<keyword evidence="2" id="KW-1185">Reference proteome</keyword>